<organism evidence="2 3">
    <name type="scientific">Roseiconus lacunae</name>
    <dbReference type="NCBI Taxonomy" id="2605694"/>
    <lineage>
        <taxon>Bacteria</taxon>
        <taxon>Pseudomonadati</taxon>
        <taxon>Planctomycetota</taxon>
        <taxon>Planctomycetia</taxon>
        <taxon>Pirellulales</taxon>
        <taxon>Pirellulaceae</taxon>
        <taxon>Roseiconus</taxon>
    </lineage>
</organism>
<gene>
    <name evidence="2" type="ORF">QTN89_06335</name>
</gene>
<sequence>MLSHRNRVFAQRAWFREEACHAGKPNLAEFKAGFIKGYIDVANGGSGCSPSVAPNQYWGWKYQSPGGQAAIGAFFAGYPWGAKAAEQDGLSNWSNVRPHQLPAEEDANAPKDEQPATPEPAPVMYGPDGMPLQEYIVPGSEVEVILPNDATPSEILPEGDLLLSPQDGAQVSPSIEMLQSSDLPVDSSSNGMIADYGSRAVRQASSTVAAETYTLQDTHDETVDEQSIEGIFGTIEMPSAGPQSEPNAETANADAIPFKFE</sequence>
<comment type="caution">
    <text evidence="2">The sequence shown here is derived from an EMBL/GenBank/DDBJ whole genome shotgun (WGS) entry which is preliminary data.</text>
</comment>
<dbReference type="EMBL" id="JASZZN010000004">
    <property type="protein sequence ID" value="MDM4015040.1"/>
    <property type="molecule type" value="Genomic_DNA"/>
</dbReference>
<name>A0ABT7PEW7_9BACT</name>
<feature type="region of interest" description="Disordered" evidence="1">
    <location>
        <begin position="235"/>
        <end position="261"/>
    </location>
</feature>
<protein>
    <submittedName>
        <fullName evidence="2">Uncharacterized protein</fullName>
    </submittedName>
</protein>
<keyword evidence="3" id="KW-1185">Reference proteome</keyword>
<evidence type="ECO:0000256" key="1">
    <source>
        <dbReference type="SAM" id="MobiDB-lite"/>
    </source>
</evidence>
<proteinExistence type="predicted"/>
<dbReference type="Proteomes" id="UP001239462">
    <property type="component" value="Unassembled WGS sequence"/>
</dbReference>
<reference evidence="2 3" key="1">
    <citation type="submission" date="2023-06" db="EMBL/GenBank/DDBJ databases">
        <title>Roseiconus lacunae JC819 isolated from Gulf of Mannar region, Tamil Nadu.</title>
        <authorList>
            <person name="Pk S."/>
            <person name="Ch S."/>
            <person name="Ch V.R."/>
        </authorList>
    </citation>
    <scope>NUCLEOTIDE SEQUENCE [LARGE SCALE GENOMIC DNA]</scope>
    <source>
        <strain evidence="2 3">JC819</strain>
    </source>
</reference>
<dbReference type="RefSeq" id="WP_149496481.1">
    <property type="nucleotide sequence ID" value="NZ_CP141221.1"/>
</dbReference>
<evidence type="ECO:0000313" key="2">
    <source>
        <dbReference type="EMBL" id="MDM4015040.1"/>
    </source>
</evidence>
<feature type="compositionally biased region" description="Polar residues" evidence="1">
    <location>
        <begin position="241"/>
        <end position="250"/>
    </location>
</feature>
<accession>A0ABT7PEW7</accession>
<evidence type="ECO:0000313" key="3">
    <source>
        <dbReference type="Proteomes" id="UP001239462"/>
    </source>
</evidence>